<dbReference type="Proteomes" id="UP000198736">
    <property type="component" value="Unassembled WGS sequence"/>
</dbReference>
<accession>A0A0S4L5E9</accession>
<dbReference type="PANTHER" id="PTHR48027">
    <property type="entry name" value="HETEROGENEOUS NUCLEAR RIBONUCLEOPROTEIN 87F-RELATED"/>
    <property type="match status" value="1"/>
</dbReference>
<dbReference type="CDD" id="cd21608">
    <property type="entry name" value="RRM2_NsCP33_like"/>
    <property type="match status" value="1"/>
</dbReference>
<dbReference type="EMBL" id="CZPZ01000001">
    <property type="protein sequence ID" value="CUS31914.1"/>
    <property type="molecule type" value="Genomic_DNA"/>
</dbReference>
<feature type="region of interest" description="Disordered" evidence="2">
    <location>
        <begin position="68"/>
        <end position="114"/>
    </location>
</feature>
<dbReference type="STRING" id="1742973.COMA2_10362"/>
<dbReference type="InterPro" id="IPR035979">
    <property type="entry name" value="RBD_domain_sf"/>
</dbReference>
<dbReference type="Gene3D" id="3.30.70.330">
    <property type="match status" value="1"/>
</dbReference>
<proteinExistence type="predicted"/>
<evidence type="ECO:0000313" key="4">
    <source>
        <dbReference type="EMBL" id="CUS31914.1"/>
    </source>
</evidence>
<name>A0A0S4L5E9_9BACT</name>
<dbReference type="Pfam" id="PF00076">
    <property type="entry name" value="RRM_1"/>
    <property type="match status" value="1"/>
</dbReference>
<dbReference type="InterPro" id="IPR012677">
    <property type="entry name" value="Nucleotide-bd_a/b_plait_sf"/>
</dbReference>
<dbReference type="RefSeq" id="WP_090894039.1">
    <property type="nucleotide sequence ID" value="NZ_CZPZ01000001.1"/>
</dbReference>
<dbReference type="SMART" id="SM00360">
    <property type="entry name" value="RRM"/>
    <property type="match status" value="1"/>
</dbReference>
<keyword evidence="5" id="KW-1185">Reference proteome</keyword>
<dbReference type="InterPro" id="IPR048289">
    <property type="entry name" value="RRM2_NsCP33-like"/>
</dbReference>
<dbReference type="SUPFAM" id="SSF54928">
    <property type="entry name" value="RNA-binding domain, RBD"/>
    <property type="match status" value="1"/>
</dbReference>
<protein>
    <submittedName>
        <fullName evidence="4">Putative RNA-binding protein RbpA</fullName>
    </submittedName>
</protein>
<feature type="compositionally biased region" description="Gly residues" evidence="2">
    <location>
        <begin position="86"/>
        <end position="108"/>
    </location>
</feature>
<sequence length="114" mass="11413">MGSKIYVGGLPYSATEQQLSDLFAAHGAVASARIITDKFTGQSRGFGFVEMSSDSEAQAAITALNGSEMGGRTLTVNEARPQEPRTGGGGGGRGGFGGGGGRSGGGGGGKRDRW</sequence>
<reference evidence="5" key="1">
    <citation type="submission" date="2015-10" db="EMBL/GenBank/DDBJ databases">
        <authorList>
            <person name="Luecker S."/>
            <person name="Luecker S."/>
        </authorList>
    </citation>
    <scope>NUCLEOTIDE SEQUENCE [LARGE SCALE GENOMIC DNA]</scope>
</reference>
<feature type="domain" description="RRM" evidence="3">
    <location>
        <begin position="3"/>
        <end position="81"/>
    </location>
</feature>
<dbReference type="InterPro" id="IPR052462">
    <property type="entry name" value="SLIRP/GR-RBP-like"/>
</dbReference>
<evidence type="ECO:0000313" key="5">
    <source>
        <dbReference type="Proteomes" id="UP000198736"/>
    </source>
</evidence>
<gene>
    <name evidence="4" type="primary">rbpA</name>
    <name evidence="4" type="ORF">COMA2_10362</name>
</gene>
<evidence type="ECO:0000256" key="1">
    <source>
        <dbReference type="ARBA" id="ARBA00022884"/>
    </source>
</evidence>
<dbReference type="AlphaFoldDB" id="A0A0S4L5E9"/>
<evidence type="ECO:0000259" key="3">
    <source>
        <dbReference type="PROSITE" id="PS50102"/>
    </source>
</evidence>
<dbReference type="PROSITE" id="PS50102">
    <property type="entry name" value="RRM"/>
    <property type="match status" value="1"/>
</dbReference>
<evidence type="ECO:0000256" key="2">
    <source>
        <dbReference type="SAM" id="MobiDB-lite"/>
    </source>
</evidence>
<dbReference type="OrthoDB" id="9798855at2"/>
<dbReference type="InterPro" id="IPR000504">
    <property type="entry name" value="RRM_dom"/>
</dbReference>
<dbReference type="GO" id="GO:0003723">
    <property type="term" value="F:RNA binding"/>
    <property type="evidence" value="ECO:0007669"/>
    <property type="project" value="UniProtKB-KW"/>
</dbReference>
<keyword evidence="1" id="KW-0694">RNA-binding</keyword>
<organism evidence="4 5">
    <name type="scientific">Candidatus Nitrospira nitrificans</name>
    <dbReference type="NCBI Taxonomy" id="1742973"/>
    <lineage>
        <taxon>Bacteria</taxon>
        <taxon>Pseudomonadati</taxon>
        <taxon>Nitrospirota</taxon>
        <taxon>Nitrospiria</taxon>
        <taxon>Nitrospirales</taxon>
        <taxon>Nitrospiraceae</taxon>
        <taxon>Nitrospira</taxon>
    </lineage>
</organism>